<evidence type="ECO:0000256" key="10">
    <source>
        <dbReference type="ARBA" id="ARBA00022840"/>
    </source>
</evidence>
<dbReference type="EC" id="2.7.4.8" evidence="4 13"/>
<feature type="binding site" evidence="13">
    <location>
        <begin position="10"/>
        <end position="17"/>
    </location>
    <ligand>
        <name>ATP</name>
        <dbReference type="ChEBI" id="CHEBI:30616"/>
    </ligand>
</feature>
<dbReference type="PANTHER" id="PTHR23117">
    <property type="entry name" value="GUANYLATE KINASE-RELATED"/>
    <property type="match status" value="1"/>
</dbReference>
<dbReference type="InterPro" id="IPR008144">
    <property type="entry name" value="Guanylate_kin-like_dom"/>
</dbReference>
<dbReference type="GO" id="GO:0005524">
    <property type="term" value="F:ATP binding"/>
    <property type="evidence" value="ECO:0007669"/>
    <property type="project" value="UniProtKB-UniRule"/>
</dbReference>
<keyword evidence="10 13" id="KW-0067">ATP-binding</keyword>
<feature type="domain" description="Guanylate kinase-like" evidence="14">
    <location>
        <begin position="3"/>
        <end position="182"/>
    </location>
</feature>
<dbReference type="PANTHER" id="PTHR23117:SF13">
    <property type="entry name" value="GUANYLATE KINASE"/>
    <property type="match status" value="1"/>
</dbReference>
<dbReference type="InterPro" id="IPR027417">
    <property type="entry name" value="P-loop_NTPase"/>
</dbReference>
<evidence type="ECO:0000256" key="12">
    <source>
        <dbReference type="ARBA" id="ARBA00048594"/>
    </source>
</evidence>
<dbReference type="NCBIfam" id="TIGR03263">
    <property type="entry name" value="guanyl_kin"/>
    <property type="match status" value="1"/>
</dbReference>
<dbReference type="EMBL" id="LR778175">
    <property type="protein sequence ID" value="CAB1277011.1"/>
    <property type="molecule type" value="Genomic_DNA"/>
</dbReference>
<evidence type="ECO:0000256" key="3">
    <source>
        <dbReference type="ARBA" id="ARBA00005790"/>
    </source>
</evidence>
<gene>
    <name evidence="13 15" type="primary">gmk</name>
    <name evidence="15" type="ORF">NSCAC_1457</name>
</gene>
<evidence type="ECO:0000256" key="11">
    <source>
        <dbReference type="ARBA" id="ARBA00030128"/>
    </source>
</evidence>
<dbReference type="Gene3D" id="3.40.50.300">
    <property type="entry name" value="P-loop containing nucleotide triphosphate hydrolases"/>
    <property type="match status" value="1"/>
</dbReference>
<proteinExistence type="inferred from homology"/>
<evidence type="ECO:0000259" key="14">
    <source>
        <dbReference type="PROSITE" id="PS50052"/>
    </source>
</evidence>
<keyword evidence="9 13" id="KW-0418">Kinase</keyword>
<dbReference type="PROSITE" id="PS00856">
    <property type="entry name" value="GUANYLATE_KINASE_1"/>
    <property type="match status" value="1"/>
</dbReference>
<evidence type="ECO:0000256" key="1">
    <source>
        <dbReference type="ARBA" id="ARBA00003531"/>
    </source>
</evidence>
<keyword evidence="6 13" id="KW-0963">Cytoplasm</keyword>
<keyword evidence="7 13" id="KW-0808">Transferase</keyword>
<dbReference type="InterPro" id="IPR020590">
    <property type="entry name" value="Guanylate_kinase_CS"/>
</dbReference>
<name>A0A7G1QAY5_9GAMM</name>
<comment type="function">
    <text evidence="1 13">Essential for recycling GMP and indirectly, cGMP.</text>
</comment>
<accession>A0A7G1QAY5</accession>
<evidence type="ECO:0000256" key="6">
    <source>
        <dbReference type="ARBA" id="ARBA00022490"/>
    </source>
</evidence>
<comment type="catalytic activity">
    <reaction evidence="12 13">
        <text>GMP + ATP = GDP + ADP</text>
        <dbReference type="Rhea" id="RHEA:20780"/>
        <dbReference type="ChEBI" id="CHEBI:30616"/>
        <dbReference type="ChEBI" id="CHEBI:58115"/>
        <dbReference type="ChEBI" id="CHEBI:58189"/>
        <dbReference type="ChEBI" id="CHEBI:456216"/>
        <dbReference type="EC" id="2.7.4.8"/>
    </reaction>
</comment>
<dbReference type="Proteomes" id="UP000516072">
    <property type="component" value="Chromosome"/>
</dbReference>
<dbReference type="PROSITE" id="PS50052">
    <property type="entry name" value="GUANYLATE_KINASE_2"/>
    <property type="match status" value="1"/>
</dbReference>
<dbReference type="GO" id="GO:0004385">
    <property type="term" value="F:GMP kinase activity"/>
    <property type="evidence" value="ECO:0007669"/>
    <property type="project" value="UniProtKB-UniRule"/>
</dbReference>
<evidence type="ECO:0000256" key="4">
    <source>
        <dbReference type="ARBA" id="ARBA00012961"/>
    </source>
</evidence>
<keyword evidence="8 13" id="KW-0547">Nucleotide-binding</keyword>
<evidence type="ECO:0000256" key="8">
    <source>
        <dbReference type="ARBA" id="ARBA00022741"/>
    </source>
</evidence>
<evidence type="ECO:0000256" key="5">
    <source>
        <dbReference type="ARBA" id="ARBA00016296"/>
    </source>
</evidence>
<dbReference type="AlphaFoldDB" id="A0A7G1QAY5"/>
<comment type="subcellular location">
    <subcellularLocation>
        <location evidence="2 13">Cytoplasm</location>
    </subcellularLocation>
</comment>
<evidence type="ECO:0000256" key="13">
    <source>
        <dbReference type="HAMAP-Rule" id="MF_00328"/>
    </source>
</evidence>
<evidence type="ECO:0000313" key="15">
    <source>
        <dbReference type="EMBL" id="CAB1277011.1"/>
    </source>
</evidence>
<sequence length="204" mass="23067">MLGKLFVISAPSGAGKTSLVKGLISSAVHNLCLSISHTTRPPRLGEQDGVDYHFVSEPTFQQMVHKGDFLEHAQVFSHNYGTAYKNIHDQLAQGKDVLLEIDWQGARQVRSKFPDTIGIFILPPSKEKLNERLHGRGQDSEAVINQRMESAYSELSHYKEFDYLIVNDQFDLALEEFKSVVISQRLQSAAQEEQLKMLLIDLLR</sequence>
<reference evidence="15 16" key="1">
    <citation type="submission" date="2020-03" db="EMBL/GenBank/DDBJ databases">
        <authorList>
            <person name="Picone N."/>
        </authorList>
    </citation>
    <scope>NUCLEOTIDE SEQUENCE [LARGE SCALE GENOMIC DNA]</scope>
    <source>
        <strain evidence="15">NSCAC1</strain>
    </source>
</reference>
<dbReference type="Pfam" id="PF00625">
    <property type="entry name" value="Guanylate_kin"/>
    <property type="match status" value="1"/>
</dbReference>
<evidence type="ECO:0000256" key="9">
    <source>
        <dbReference type="ARBA" id="ARBA00022777"/>
    </source>
</evidence>
<dbReference type="SMART" id="SM00072">
    <property type="entry name" value="GuKc"/>
    <property type="match status" value="1"/>
</dbReference>
<dbReference type="KEGG" id="ntg:NSCAC_1457"/>
<evidence type="ECO:0000256" key="7">
    <source>
        <dbReference type="ARBA" id="ARBA00022679"/>
    </source>
</evidence>
<comment type="similarity">
    <text evidence="3 13">Belongs to the guanylate kinase family.</text>
</comment>
<dbReference type="FunFam" id="3.40.50.300:FF:000855">
    <property type="entry name" value="Guanylate kinase"/>
    <property type="match status" value="1"/>
</dbReference>
<dbReference type="FunFam" id="3.30.63.10:FF:000002">
    <property type="entry name" value="Guanylate kinase 1"/>
    <property type="match status" value="1"/>
</dbReference>
<dbReference type="InterPro" id="IPR008145">
    <property type="entry name" value="GK/Ca_channel_bsu"/>
</dbReference>
<evidence type="ECO:0000313" key="16">
    <source>
        <dbReference type="Proteomes" id="UP000516072"/>
    </source>
</evidence>
<protein>
    <recommendedName>
        <fullName evidence="5 13">Guanylate kinase</fullName>
        <ecNumber evidence="4 13">2.7.4.8</ecNumber>
    </recommendedName>
    <alternativeName>
        <fullName evidence="11 13">GMP kinase</fullName>
    </alternativeName>
</protein>
<dbReference type="GO" id="GO:0005829">
    <property type="term" value="C:cytosol"/>
    <property type="evidence" value="ECO:0007669"/>
    <property type="project" value="TreeGrafter"/>
</dbReference>
<dbReference type="RefSeq" id="WP_197744130.1">
    <property type="nucleotide sequence ID" value="NZ_LR778175.1"/>
</dbReference>
<dbReference type="SUPFAM" id="SSF52540">
    <property type="entry name" value="P-loop containing nucleoside triphosphate hydrolases"/>
    <property type="match status" value="1"/>
</dbReference>
<dbReference type="CDD" id="cd00071">
    <property type="entry name" value="GMPK"/>
    <property type="match status" value="1"/>
</dbReference>
<dbReference type="Gene3D" id="3.30.63.10">
    <property type="entry name" value="Guanylate Kinase phosphate binding domain"/>
    <property type="match status" value="1"/>
</dbReference>
<keyword evidence="16" id="KW-1185">Reference proteome</keyword>
<dbReference type="HAMAP" id="MF_00328">
    <property type="entry name" value="Guanylate_kinase"/>
    <property type="match status" value="1"/>
</dbReference>
<dbReference type="InterPro" id="IPR017665">
    <property type="entry name" value="Guanylate_kinase"/>
</dbReference>
<organism evidence="15 16">
    <name type="scientific">Candidatus Nitrosacidococcus tergens</name>
    <dbReference type="NCBI Taxonomy" id="553981"/>
    <lineage>
        <taxon>Bacteria</taxon>
        <taxon>Pseudomonadati</taxon>
        <taxon>Pseudomonadota</taxon>
        <taxon>Gammaproteobacteria</taxon>
        <taxon>Chromatiales</taxon>
        <taxon>Chromatiaceae</taxon>
        <taxon>Candidatus Nitrosacidococcus</taxon>
    </lineage>
</organism>
<evidence type="ECO:0000256" key="2">
    <source>
        <dbReference type="ARBA" id="ARBA00004496"/>
    </source>
</evidence>